<evidence type="ECO:0000256" key="3">
    <source>
        <dbReference type="ARBA" id="ARBA00022801"/>
    </source>
</evidence>
<dbReference type="InterPro" id="IPR050534">
    <property type="entry name" value="Coronavir_polyprotein_1ab"/>
</dbReference>
<comment type="similarity">
    <text evidence="1">Belongs to the DNA2/NAM7 helicase family.</text>
</comment>
<evidence type="ECO:0000256" key="4">
    <source>
        <dbReference type="ARBA" id="ARBA00022806"/>
    </source>
</evidence>
<feature type="domain" description="DNA2/NAM7 helicase helicase" evidence="7">
    <location>
        <begin position="47"/>
        <end position="318"/>
    </location>
</feature>
<dbReference type="GO" id="GO:0005524">
    <property type="term" value="F:ATP binding"/>
    <property type="evidence" value="ECO:0007669"/>
    <property type="project" value="UniProtKB-KW"/>
</dbReference>
<sequence>MKPSTEAIEATSKMRPLPVVNFLDIDDKIYADAIVDEALPQDRARFRGYLSHRPLGLGLIAAGPGFGKTTAGAAATLAMEAKLGKILCSGPTHVALNNLASRLDQRSRATADRCNQGKELDDPTRRRRKLVVRAFKLAHEHTALERVLSDIKTVDTASIAKKSGTWRRPSRWQLQLSVAFWLLVVLRCPTVRDLDRDDNKALHQLRYNIDGREDLADLRAVATGVMDFEEFKTAHANMADVTNGLFEAILDAADMLCTTPAATENDKELRHWKTTLARGVAVDEAANMNRADLYCVWGNTLLPCFLFGDPKQLPPTVMTFKDKDATGNFVNRFANDGKVSPLVFFQATGIPVYRLKTQLRMANGMFDMVSKIVYPSVPLEYAQSCEISLPQFQVGRDLEAFVQERYPAVTAPPAGTLKPVFLHCEGSRVFVDDMTGSKRSPDQVKIALDFAVDFVKTKKVDAGRIVVIAPYAANVDLIDRMRKKPEYAVLSTMQPATTVDSFQGQENDIALVIMGTAYPKPGPGFTSDEQRLNVMLTRQLCGLVIVGDINVTGVLEEKGGKGKGKGKGKPQGKGKDGSFKIVGPTGEIYWTKASTLRHVYNEMHSSGRVAIVKVEREAKGAPRPSTS</sequence>
<feature type="domain" description="DNA2/NAM7 helicase-like C-terminal" evidence="8">
    <location>
        <begin position="350"/>
        <end position="549"/>
    </location>
</feature>
<proteinExistence type="inferred from homology"/>
<organism evidence="9 10">
    <name type="scientific">Neonectria ditissima</name>
    <dbReference type="NCBI Taxonomy" id="78410"/>
    <lineage>
        <taxon>Eukaryota</taxon>
        <taxon>Fungi</taxon>
        <taxon>Dikarya</taxon>
        <taxon>Ascomycota</taxon>
        <taxon>Pezizomycotina</taxon>
        <taxon>Sordariomycetes</taxon>
        <taxon>Hypocreomycetidae</taxon>
        <taxon>Hypocreales</taxon>
        <taxon>Nectriaceae</taxon>
        <taxon>Neonectria</taxon>
    </lineage>
</organism>
<protein>
    <recommendedName>
        <fullName evidence="11">DNA2/NAM7 helicase-like C-terminal domain-containing protein</fullName>
    </recommendedName>
</protein>
<evidence type="ECO:0000256" key="1">
    <source>
        <dbReference type="ARBA" id="ARBA00007913"/>
    </source>
</evidence>
<dbReference type="PANTHER" id="PTHR43788">
    <property type="entry name" value="DNA2/NAM7 HELICASE FAMILY MEMBER"/>
    <property type="match status" value="1"/>
</dbReference>
<keyword evidence="4" id="KW-0347">Helicase</keyword>
<keyword evidence="5" id="KW-0067">ATP-binding</keyword>
<dbReference type="Pfam" id="PF13086">
    <property type="entry name" value="AAA_11"/>
    <property type="match status" value="1"/>
</dbReference>
<dbReference type="GO" id="GO:0016787">
    <property type="term" value="F:hydrolase activity"/>
    <property type="evidence" value="ECO:0007669"/>
    <property type="project" value="UniProtKB-KW"/>
</dbReference>
<feature type="compositionally biased region" description="Basic residues" evidence="6">
    <location>
        <begin position="561"/>
        <end position="572"/>
    </location>
</feature>
<dbReference type="STRING" id="78410.A0A0P7AWE2"/>
<dbReference type="AlphaFoldDB" id="A0A0P7AWE2"/>
<keyword evidence="3" id="KW-0378">Hydrolase</keyword>
<evidence type="ECO:0000259" key="8">
    <source>
        <dbReference type="Pfam" id="PF13087"/>
    </source>
</evidence>
<evidence type="ECO:0000313" key="10">
    <source>
        <dbReference type="Proteomes" id="UP000050424"/>
    </source>
</evidence>
<evidence type="ECO:0000256" key="5">
    <source>
        <dbReference type="ARBA" id="ARBA00022840"/>
    </source>
</evidence>
<dbReference type="SUPFAM" id="SSF52540">
    <property type="entry name" value="P-loop containing nucleoside triphosphate hydrolases"/>
    <property type="match status" value="1"/>
</dbReference>
<dbReference type="InterPro" id="IPR041679">
    <property type="entry name" value="DNA2/NAM7-like_C"/>
</dbReference>
<evidence type="ECO:0000256" key="6">
    <source>
        <dbReference type="SAM" id="MobiDB-lite"/>
    </source>
</evidence>
<dbReference type="InterPro" id="IPR047187">
    <property type="entry name" value="SF1_C_Upf1"/>
</dbReference>
<dbReference type="CDD" id="cd18808">
    <property type="entry name" value="SF1_C_Upf1"/>
    <property type="match status" value="1"/>
</dbReference>
<keyword evidence="10" id="KW-1185">Reference proteome</keyword>
<keyword evidence="2" id="KW-0547">Nucleotide-binding</keyword>
<gene>
    <name evidence="9" type="ORF">AK830_g8828</name>
</gene>
<name>A0A0P7AWE2_9HYPO</name>
<reference evidence="9 10" key="1">
    <citation type="submission" date="2015-09" db="EMBL/GenBank/DDBJ databases">
        <title>Draft genome of a European isolate of the apple canker pathogen Neonectria ditissima.</title>
        <authorList>
            <person name="Gomez-Cortecero A."/>
            <person name="Harrison R.J."/>
            <person name="Armitage A.D."/>
        </authorList>
    </citation>
    <scope>NUCLEOTIDE SEQUENCE [LARGE SCALE GENOMIC DNA]</scope>
    <source>
        <strain evidence="9 10">R09/05</strain>
    </source>
</reference>
<evidence type="ECO:0008006" key="11">
    <source>
        <dbReference type="Google" id="ProtNLM"/>
    </source>
</evidence>
<evidence type="ECO:0000313" key="9">
    <source>
        <dbReference type="EMBL" id="KPM37738.1"/>
    </source>
</evidence>
<accession>A0A0P7AWE2</accession>
<evidence type="ECO:0000256" key="2">
    <source>
        <dbReference type="ARBA" id="ARBA00022741"/>
    </source>
</evidence>
<dbReference type="GO" id="GO:0043139">
    <property type="term" value="F:5'-3' DNA helicase activity"/>
    <property type="evidence" value="ECO:0007669"/>
    <property type="project" value="TreeGrafter"/>
</dbReference>
<dbReference type="Gene3D" id="3.40.50.300">
    <property type="entry name" value="P-loop containing nucleotide triphosphate hydrolases"/>
    <property type="match status" value="2"/>
</dbReference>
<comment type="caution">
    <text evidence="9">The sequence shown here is derived from an EMBL/GenBank/DDBJ whole genome shotgun (WGS) entry which is preliminary data.</text>
</comment>
<feature type="region of interest" description="Disordered" evidence="6">
    <location>
        <begin position="557"/>
        <end position="579"/>
    </location>
</feature>
<dbReference type="PANTHER" id="PTHR43788:SF8">
    <property type="entry name" value="DNA-BINDING PROTEIN SMUBP-2"/>
    <property type="match status" value="1"/>
</dbReference>
<dbReference type="OrthoDB" id="6513042at2759"/>
<dbReference type="EMBL" id="LKCW01000155">
    <property type="protein sequence ID" value="KPM37738.1"/>
    <property type="molecule type" value="Genomic_DNA"/>
</dbReference>
<dbReference type="InterPro" id="IPR027417">
    <property type="entry name" value="P-loop_NTPase"/>
</dbReference>
<dbReference type="Proteomes" id="UP000050424">
    <property type="component" value="Unassembled WGS sequence"/>
</dbReference>
<dbReference type="InterPro" id="IPR041677">
    <property type="entry name" value="DNA2/NAM7_AAA_11"/>
</dbReference>
<evidence type="ECO:0000259" key="7">
    <source>
        <dbReference type="Pfam" id="PF13086"/>
    </source>
</evidence>
<dbReference type="Pfam" id="PF13087">
    <property type="entry name" value="AAA_12"/>
    <property type="match status" value="1"/>
</dbReference>